<dbReference type="InterPro" id="IPR025965">
    <property type="entry name" value="FlgD/Vpr_Ig-like"/>
</dbReference>
<dbReference type="Gene3D" id="2.60.40.4070">
    <property type="match status" value="1"/>
</dbReference>
<evidence type="ECO:0000313" key="8">
    <source>
        <dbReference type="Proteomes" id="UP001143328"/>
    </source>
</evidence>
<dbReference type="Pfam" id="PF13860">
    <property type="entry name" value="FlgD_ig"/>
    <property type="match status" value="1"/>
</dbReference>
<evidence type="ECO:0000256" key="3">
    <source>
        <dbReference type="ARBA" id="ARBA00022795"/>
    </source>
</evidence>
<dbReference type="Gene3D" id="2.30.30.910">
    <property type="match status" value="1"/>
</dbReference>
<comment type="similarity">
    <text evidence="1 5">Belongs to the FlgD family.</text>
</comment>
<keyword evidence="3 5" id="KW-1005">Bacterial flagellum biogenesis</keyword>
<dbReference type="Proteomes" id="UP001143328">
    <property type="component" value="Unassembled WGS sequence"/>
</dbReference>
<evidence type="ECO:0000256" key="1">
    <source>
        <dbReference type="ARBA" id="ARBA00010577"/>
    </source>
</evidence>
<evidence type="ECO:0000256" key="4">
    <source>
        <dbReference type="ARBA" id="ARBA00024746"/>
    </source>
</evidence>
<evidence type="ECO:0000256" key="2">
    <source>
        <dbReference type="ARBA" id="ARBA00016013"/>
    </source>
</evidence>
<dbReference type="RefSeq" id="WP_271196444.1">
    <property type="nucleotide sequence ID" value="NZ_BSFN01000009.1"/>
</dbReference>
<proteinExistence type="inferred from homology"/>
<feature type="domain" description="FlgD/Vpr Ig-like" evidence="6">
    <location>
        <begin position="114"/>
        <end position="177"/>
    </location>
</feature>
<keyword evidence="8" id="KW-1185">Reference proteome</keyword>
<dbReference type="Pfam" id="PF03963">
    <property type="entry name" value="FlgD"/>
    <property type="match status" value="1"/>
</dbReference>
<comment type="caution">
    <text evidence="7">The sequence shown here is derived from an EMBL/GenBank/DDBJ whole genome shotgun (WGS) entry which is preliminary data.</text>
</comment>
<evidence type="ECO:0000313" key="7">
    <source>
        <dbReference type="EMBL" id="GLK90253.1"/>
    </source>
</evidence>
<evidence type="ECO:0000256" key="5">
    <source>
        <dbReference type="RuleBase" id="RU362076"/>
    </source>
</evidence>
<reference evidence="7" key="2">
    <citation type="submission" date="2023-01" db="EMBL/GenBank/DDBJ databases">
        <authorList>
            <person name="Sun Q."/>
            <person name="Evtushenko L."/>
        </authorList>
    </citation>
    <scope>NUCLEOTIDE SEQUENCE</scope>
    <source>
        <strain evidence="7">VKM B-2935</strain>
    </source>
</reference>
<accession>A0A9W6NGN8</accession>
<dbReference type="GO" id="GO:0044781">
    <property type="term" value="P:bacterial-type flagellum organization"/>
    <property type="evidence" value="ECO:0007669"/>
    <property type="project" value="UniProtKB-UniRule"/>
</dbReference>
<gene>
    <name evidence="7" type="ORF">GCM10017655_33150</name>
</gene>
<comment type="function">
    <text evidence="4 5">Required for flagellar hook formation. May act as a scaffolding protein.</text>
</comment>
<dbReference type="EMBL" id="BSFN01000009">
    <property type="protein sequence ID" value="GLK90253.1"/>
    <property type="molecule type" value="Genomic_DNA"/>
</dbReference>
<protein>
    <recommendedName>
        <fullName evidence="2 5">Basal-body rod modification protein FlgD</fullName>
    </recommendedName>
</protein>
<name>A0A9W6NGN8_9PSED</name>
<dbReference type="AlphaFoldDB" id="A0A9W6NGN8"/>
<evidence type="ECO:0000259" key="6">
    <source>
        <dbReference type="Pfam" id="PF13860"/>
    </source>
</evidence>
<reference evidence="7" key="1">
    <citation type="journal article" date="2014" name="Int. J. Syst. Evol. Microbiol.">
        <title>Complete genome sequence of Corynebacterium casei LMG S-19264T (=DSM 44701T), isolated from a smear-ripened cheese.</title>
        <authorList>
            <consortium name="US DOE Joint Genome Institute (JGI-PGF)"/>
            <person name="Walter F."/>
            <person name="Albersmeier A."/>
            <person name="Kalinowski J."/>
            <person name="Ruckert C."/>
        </authorList>
    </citation>
    <scope>NUCLEOTIDE SEQUENCE</scope>
    <source>
        <strain evidence="7">VKM B-2935</strain>
    </source>
</reference>
<dbReference type="InterPro" id="IPR005648">
    <property type="entry name" value="FlgD"/>
</dbReference>
<organism evidence="7 8">
    <name type="scientific">Pseudomonas turukhanskensis</name>
    <dbReference type="NCBI Taxonomy" id="1806536"/>
    <lineage>
        <taxon>Bacteria</taxon>
        <taxon>Pseudomonadati</taxon>
        <taxon>Pseudomonadota</taxon>
        <taxon>Gammaproteobacteria</taxon>
        <taxon>Pseudomonadales</taxon>
        <taxon>Pseudomonadaceae</taxon>
        <taxon>Pseudomonas</taxon>
    </lineage>
</organism>
<sequence>MASVSSTSNTTSNSNDTALPSAAVNLNDVSELQNNFISLMVAQVQYQDPTNPADSSQFINQYSALSQVQSLENLNTIQKNSLVLSDNLQNLTAAGLVGQQVMVSADNVQLDGITLNGQAKLEHASSTTTLQLTNANGVVKEVQLGPQEAGLMSFTLDPEALGLPAGKYDVAIKTSSGEIPKVEIGGVVSNVRVSSEGPVLEVEGIGSVPFYNIVEFGAGTRSA</sequence>